<gene>
    <name evidence="4" type="ORF">D0809_09385</name>
    <name evidence="3" type="ORF">EV142_102755</name>
</gene>
<dbReference type="Proteomes" id="UP000298340">
    <property type="component" value="Unassembled WGS sequence"/>
</dbReference>
<keyword evidence="5" id="KW-1185">Reference proteome</keyword>
<dbReference type="PANTHER" id="PTHR36919">
    <property type="entry name" value="BLR1215 PROTEIN"/>
    <property type="match status" value="1"/>
</dbReference>
<accession>A0A4Y7UGQ0</accession>
<comment type="caution">
    <text evidence="4">The sequence shown here is derived from an EMBL/GenBank/DDBJ whole genome shotgun (WGS) entry which is preliminary data.</text>
</comment>
<proteinExistence type="predicted"/>
<keyword evidence="1" id="KW-0732">Signal</keyword>
<dbReference type="OrthoDB" id="9814399at2"/>
<name>A0A4Y7UGQ0_9FLAO</name>
<sequence>MKTRKRLCIKFCFTAALFMAVSFYAHSQDLTGIWLTKNGISKIEIYKAKDGLYYGKLIWTKDQSEKAKKFHGELILTGLKQESAIAYEGKAHDPEQDKTYSCTIKVKDANQLDLRGYIGISLIGRTERWIRVSR</sequence>
<evidence type="ECO:0000313" key="3">
    <source>
        <dbReference type="EMBL" id="TCN60135.1"/>
    </source>
</evidence>
<dbReference type="RefSeq" id="WP_132034339.1">
    <property type="nucleotide sequence ID" value="NZ_QWDN01000002.1"/>
</dbReference>
<dbReference type="Pfam" id="PF09917">
    <property type="entry name" value="DUF2147"/>
    <property type="match status" value="1"/>
</dbReference>
<dbReference type="EMBL" id="QWDN01000002">
    <property type="protein sequence ID" value="TEB45361.1"/>
    <property type="molecule type" value="Genomic_DNA"/>
</dbReference>
<reference evidence="3 5" key="1">
    <citation type="journal article" date="2015" name="Stand. Genomic Sci.">
        <title>Genomic Encyclopedia of Bacterial and Archaeal Type Strains, Phase III: the genomes of soil and plant-associated and newly described type strains.</title>
        <authorList>
            <person name="Whitman W.B."/>
            <person name="Woyke T."/>
            <person name="Klenk H.P."/>
            <person name="Zhou Y."/>
            <person name="Lilburn T.G."/>
            <person name="Beck B.J."/>
            <person name="De Vos P."/>
            <person name="Vandamme P."/>
            <person name="Eisen J.A."/>
            <person name="Garrity G."/>
            <person name="Hugenholtz P."/>
            <person name="Kyrpides N.C."/>
        </authorList>
    </citation>
    <scope>NUCLEOTIDE SEQUENCE [LARGE SCALE GENOMIC DNA]</scope>
    <source>
        <strain evidence="3 5">P5626</strain>
    </source>
</reference>
<evidence type="ECO:0000313" key="6">
    <source>
        <dbReference type="Proteomes" id="UP000298340"/>
    </source>
</evidence>
<evidence type="ECO:0000313" key="5">
    <source>
        <dbReference type="Proteomes" id="UP000295270"/>
    </source>
</evidence>
<protein>
    <submittedName>
        <fullName evidence="4">DUF2147 domain-containing protein</fullName>
    </submittedName>
    <submittedName>
        <fullName evidence="3">Uncharacterized protein (DUF2147 family)</fullName>
    </submittedName>
</protein>
<dbReference type="Proteomes" id="UP000295270">
    <property type="component" value="Unassembled WGS sequence"/>
</dbReference>
<reference evidence="3" key="3">
    <citation type="submission" date="2019-03" db="EMBL/GenBank/DDBJ databases">
        <authorList>
            <person name="Whitman W."/>
            <person name="Huntemann M."/>
            <person name="Clum A."/>
            <person name="Pillay M."/>
            <person name="Palaniappan K."/>
            <person name="Varghese N."/>
            <person name="Mikhailova N."/>
            <person name="Stamatis D."/>
            <person name="Reddy T."/>
            <person name="Daum C."/>
            <person name="Shapiro N."/>
            <person name="Ivanova N."/>
            <person name="Kyrpides N."/>
            <person name="Woyke T."/>
        </authorList>
    </citation>
    <scope>NUCLEOTIDE SEQUENCE</scope>
    <source>
        <strain evidence="3">P5626</strain>
    </source>
</reference>
<evidence type="ECO:0000259" key="2">
    <source>
        <dbReference type="Pfam" id="PF09917"/>
    </source>
</evidence>
<feature type="domain" description="DUF2147" evidence="2">
    <location>
        <begin position="32"/>
        <end position="131"/>
    </location>
</feature>
<dbReference type="AlphaFoldDB" id="A0A4Y7UGQ0"/>
<feature type="chain" id="PRO_5043204650" evidence="1">
    <location>
        <begin position="28"/>
        <end position="134"/>
    </location>
</feature>
<organism evidence="4 6">
    <name type="scientific">Flavobacterium circumlabens</name>
    <dbReference type="NCBI Taxonomy" id="2133765"/>
    <lineage>
        <taxon>Bacteria</taxon>
        <taxon>Pseudomonadati</taxon>
        <taxon>Bacteroidota</taxon>
        <taxon>Flavobacteriia</taxon>
        <taxon>Flavobacteriales</taxon>
        <taxon>Flavobacteriaceae</taxon>
        <taxon>Flavobacterium</taxon>
    </lineage>
</organism>
<dbReference type="InterPro" id="IPR019223">
    <property type="entry name" value="DUF2147"/>
</dbReference>
<dbReference type="EMBL" id="SLWA01000002">
    <property type="protein sequence ID" value="TCN60135.1"/>
    <property type="molecule type" value="Genomic_DNA"/>
</dbReference>
<evidence type="ECO:0000313" key="4">
    <source>
        <dbReference type="EMBL" id="TEB45361.1"/>
    </source>
</evidence>
<evidence type="ECO:0000256" key="1">
    <source>
        <dbReference type="SAM" id="SignalP"/>
    </source>
</evidence>
<dbReference type="Gene3D" id="2.40.128.520">
    <property type="match status" value="1"/>
</dbReference>
<feature type="signal peptide" evidence="1">
    <location>
        <begin position="1"/>
        <end position="27"/>
    </location>
</feature>
<dbReference type="PANTHER" id="PTHR36919:SF2">
    <property type="entry name" value="BLL6627 PROTEIN"/>
    <property type="match status" value="1"/>
</dbReference>
<reference evidence="4 6" key="2">
    <citation type="journal article" date="2018" name="Syst. Appl. Microbiol.">
        <title>Flavobacterium circumlabens sp. nov. and Flavobacterium cupreum sp. nov., two psychrotrophic species isolated from Antarctic environmental samples.</title>
        <authorList>
            <person name="Kralova S."/>
            <person name="Busse H.J."/>
            <person name="Svec P."/>
            <person name="Maslanova I."/>
            <person name="Stankova E."/>
            <person name="Bartak M."/>
            <person name="Sedlacek I."/>
        </authorList>
    </citation>
    <scope>NUCLEOTIDE SEQUENCE [LARGE SCALE GENOMIC DNA]</scope>
    <source>
        <strain evidence="4 6">CCM 8828</strain>
    </source>
</reference>